<organism evidence="1">
    <name type="scientific">Nothobranchius korthausae</name>
    <dbReference type="NCBI Taxonomy" id="1143690"/>
    <lineage>
        <taxon>Eukaryota</taxon>
        <taxon>Metazoa</taxon>
        <taxon>Chordata</taxon>
        <taxon>Craniata</taxon>
        <taxon>Vertebrata</taxon>
        <taxon>Euteleostomi</taxon>
        <taxon>Actinopterygii</taxon>
        <taxon>Neopterygii</taxon>
        <taxon>Teleostei</taxon>
        <taxon>Neoteleostei</taxon>
        <taxon>Acanthomorphata</taxon>
        <taxon>Ovalentaria</taxon>
        <taxon>Atherinomorphae</taxon>
        <taxon>Cyprinodontiformes</taxon>
        <taxon>Nothobranchiidae</taxon>
        <taxon>Nothobranchius</taxon>
    </lineage>
</organism>
<reference evidence="1" key="2">
    <citation type="submission" date="2016-06" db="EMBL/GenBank/DDBJ databases">
        <title>The genome of a short-lived fish provides insights into sex chromosome evolution and the genetic control of aging.</title>
        <authorList>
            <person name="Reichwald K."/>
            <person name="Felder M."/>
            <person name="Petzold A."/>
            <person name="Koch P."/>
            <person name="Groth M."/>
            <person name="Platzer M."/>
        </authorList>
    </citation>
    <scope>NUCLEOTIDE SEQUENCE</scope>
    <source>
        <tissue evidence="1">Brain</tissue>
    </source>
</reference>
<evidence type="ECO:0000313" key="1">
    <source>
        <dbReference type="EMBL" id="SBQ76088.1"/>
    </source>
</evidence>
<accession>A0A1A8GXX8</accession>
<protein>
    <submittedName>
        <fullName evidence="1">Uncharacterized protein</fullName>
    </submittedName>
</protein>
<reference evidence="1" key="1">
    <citation type="submission" date="2016-05" db="EMBL/GenBank/DDBJ databases">
        <authorList>
            <person name="Lavstsen T."/>
            <person name="Jespersen J.S."/>
        </authorList>
    </citation>
    <scope>NUCLEOTIDE SEQUENCE</scope>
    <source>
        <tissue evidence="1">Brain</tissue>
    </source>
</reference>
<name>A0A1A8GXX8_9TELE</name>
<sequence>MGCEVVDTDETTHDTWRLKQLFTSSTDLHTTDQSWNKGFLHFYRRFTFLRRRKYQRCFI</sequence>
<gene>
    <name evidence="1" type="primary">Nfu_g_1_006216</name>
</gene>
<dbReference type="AlphaFoldDB" id="A0A1A8GXX8"/>
<dbReference type="EMBL" id="HAEB01012453">
    <property type="protein sequence ID" value="SBQ58980.1"/>
    <property type="molecule type" value="Transcribed_RNA"/>
</dbReference>
<dbReference type="EMBL" id="HAEC01007950">
    <property type="protein sequence ID" value="SBQ76088.1"/>
    <property type="molecule type" value="Transcribed_RNA"/>
</dbReference>
<proteinExistence type="predicted"/>